<keyword evidence="1" id="KW-0812">Transmembrane</keyword>
<sequence>MDRFLDIALSFPTLILSVLLLVAVGYWLLTLLGLFDFEVLDLSDGAGAGNGGGLLSALMLKFGFGGLPFGLIYTALVSLAWLACYFVDYLFLSGLDSPVMRLLAGVVLTPVLLFLALPFAGLLLQPLRRLFAPVPGRDAVSLLGEHVRIRSPEVSEQQGLAEYDDGAAGLILQVRALDGEFRRGDIALIVDYLPDRHAYRIARPAAAPHSVVADRAN</sequence>
<evidence type="ECO:0008006" key="4">
    <source>
        <dbReference type="Google" id="ProtNLM"/>
    </source>
</evidence>
<organism evidence="2 3">
    <name type="scientific">Aquimonas voraii</name>
    <dbReference type="NCBI Taxonomy" id="265719"/>
    <lineage>
        <taxon>Bacteria</taxon>
        <taxon>Pseudomonadati</taxon>
        <taxon>Pseudomonadota</taxon>
        <taxon>Gammaproteobacteria</taxon>
        <taxon>Lysobacterales</taxon>
        <taxon>Lysobacteraceae</taxon>
        <taxon>Aquimonas</taxon>
    </lineage>
</organism>
<dbReference type="OrthoDB" id="8912654at2"/>
<name>A0A1G6T7Z2_9GAMM</name>
<dbReference type="STRING" id="265719.SAMN04488509_101927"/>
<evidence type="ECO:0000313" key="3">
    <source>
        <dbReference type="Proteomes" id="UP000199603"/>
    </source>
</evidence>
<protein>
    <recommendedName>
        <fullName evidence="4">DUF1449 family protein</fullName>
    </recommendedName>
</protein>
<feature type="transmembrane region" description="Helical" evidence="1">
    <location>
        <begin position="7"/>
        <end position="28"/>
    </location>
</feature>
<reference evidence="2 3" key="1">
    <citation type="submission" date="2016-10" db="EMBL/GenBank/DDBJ databases">
        <authorList>
            <person name="de Groot N.N."/>
        </authorList>
    </citation>
    <scope>NUCLEOTIDE SEQUENCE [LARGE SCALE GENOMIC DNA]</scope>
    <source>
        <strain evidence="2 3">DSM 16957</strain>
    </source>
</reference>
<feature type="transmembrane region" description="Helical" evidence="1">
    <location>
        <begin position="71"/>
        <end position="91"/>
    </location>
</feature>
<accession>A0A1G6T7Z2</accession>
<keyword evidence="3" id="KW-1185">Reference proteome</keyword>
<dbReference type="RefSeq" id="WP_091239329.1">
    <property type="nucleotide sequence ID" value="NZ_FNAG01000001.1"/>
</dbReference>
<dbReference type="AlphaFoldDB" id="A0A1G6T7Z2"/>
<dbReference type="EMBL" id="FNAG01000001">
    <property type="protein sequence ID" value="SDD25168.1"/>
    <property type="molecule type" value="Genomic_DNA"/>
</dbReference>
<keyword evidence="1" id="KW-0472">Membrane</keyword>
<gene>
    <name evidence="2" type="ORF">SAMN04488509_101927</name>
</gene>
<feature type="transmembrane region" description="Helical" evidence="1">
    <location>
        <begin position="103"/>
        <end position="124"/>
    </location>
</feature>
<proteinExistence type="predicted"/>
<dbReference type="Proteomes" id="UP000199603">
    <property type="component" value="Unassembled WGS sequence"/>
</dbReference>
<evidence type="ECO:0000256" key="1">
    <source>
        <dbReference type="SAM" id="Phobius"/>
    </source>
</evidence>
<keyword evidence="1" id="KW-1133">Transmembrane helix</keyword>
<evidence type="ECO:0000313" key="2">
    <source>
        <dbReference type="EMBL" id="SDD25168.1"/>
    </source>
</evidence>